<evidence type="ECO:0000256" key="3">
    <source>
        <dbReference type="ARBA" id="ARBA00023163"/>
    </source>
</evidence>
<feature type="DNA-binding region" description="H-T-H motif" evidence="4">
    <location>
        <begin position="37"/>
        <end position="56"/>
    </location>
</feature>
<proteinExistence type="predicted"/>
<dbReference type="SUPFAM" id="SSF48498">
    <property type="entry name" value="Tetracyclin repressor-like, C-terminal domain"/>
    <property type="match status" value="1"/>
</dbReference>
<organism evidence="6 7">
    <name type="scientific">Acinetobacter equi</name>
    <dbReference type="NCBI Taxonomy" id="1324350"/>
    <lineage>
        <taxon>Bacteria</taxon>
        <taxon>Pseudomonadati</taxon>
        <taxon>Pseudomonadota</taxon>
        <taxon>Gammaproteobacteria</taxon>
        <taxon>Moraxellales</taxon>
        <taxon>Moraxellaceae</taxon>
        <taxon>Acinetobacter</taxon>
    </lineage>
</organism>
<dbReference type="PROSITE" id="PS01081">
    <property type="entry name" value="HTH_TETR_1"/>
    <property type="match status" value="1"/>
</dbReference>
<dbReference type="PROSITE" id="PS50977">
    <property type="entry name" value="HTH_TETR_2"/>
    <property type="match status" value="1"/>
</dbReference>
<dbReference type="InterPro" id="IPR036271">
    <property type="entry name" value="Tet_transcr_reg_TetR-rel_C_sf"/>
</dbReference>
<dbReference type="PANTHER" id="PTHR47506:SF1">
    <property type="entry name" value="HTH-TYPE TRANSCRIPTIONAL REGULATOR YJDC"/>
    <property type="match status" value="1"/>
</dbReference>
<evidence type="ECO:0000256" key="2">
    <source>
        <dbReference type="ARBA" id="ARBA00023125"/>
    </source>
</evidence>
<dbReference type="EMBL" id="CP012808">
    <property type="protein sequence ID" value="ALH96672.1"/>
    <property type="molecule type" value="Genomic_DNA"/>
</dbReference>
<dbReference type="SUPFAM" id="SSF46689">
    <property type="entry name" value="Homeodomain-like"/>
    <property type="match status" value="1"/>
</dbReference>
<reference evidence="6 7" key="1">
    <citation type="journal article" date="2015" name="Int. J. Syst. Evol. Microbiol.">
        <title>Acinetobacter equi sp. nov. isolated from horse faeces.</title>
        <authorList>
            <person name="Poppel M.T."/>
            <person name="Skiebe E."/>
            <person name="Laue M."/>
            <person name="Bergmann H."/>
            <person name="Ebersberger I."/>
            <person name="Garn T."/>
            <person name="Fruth A."/>
            <person name="Baumgardt S."/>
            <person name="Busse H.J."/>
            <person name="Wilharm G."/>
        </authorList>
    </citation>
    <scope>NUCLEOTIDE SEQUENCE [LARGE SCALE GENOMIC DNA]</scope>
    <source>
        <strain evidence="6 7">114</strain>
    </source>
</reference>
<dbReference type="Proteomes" id="UP000064939">
    <property type="component" value="Chromosome"/>
</dbReference>
<evidence type="ECO:0000256" key="1">
    <source>
        <dbReference type="ARBA" id="ARBA00023015"/>
    </source>
</evidence>
<evidence type="ECO:0000313" key="6">
    <source>
        <dbReference type="EMBL" id="ALH96672.1"/>
    </source>
</evidence>
<name>A0A0N9VGC4_9GAMM</name>
<evidence type="ECO:0000256" key="4">
    <source>
        <dbReference type="PROSITE-ProRule" id="PRU00335"/>
    </source>
</evidence>
<dbReference type="InterPro" id="IPR023772">
    <property type="entry name" value="DNA-bd_HTH_TetR-type_CS"/>
</dbReference>
<evidence type="ECO:0000259" key="5">
    <source>
        <dbReference type="PROSITE" id="PS50977"/>
    </source>
</evidence>
<dbReference type="STRING" id="1324350.AOY20_04690"/>
<keyword evidence="2 4" id="KW-0238">DNA-binding</keyword>
<dbReference type="Pfam" id="PF00440">
    <property type="entry name" value="TetR_N"/>
    <property type="match status" value="1"/>
</dbReference>
<dbReference type="InterPro" id="IPR009057">
    <property type="entry name" value="Homeodomain-like_sf"/>
</dbReference>
<evidence type="ECO:0000313" key="7">
    <source>
        <dbReference type="Proteomes" id="UP000064939"/>
    </source>
</evidence>
<feature type="domain" description="HTH tetR-type" evidence="5">
    <location>
        <begin position="14"/>
        <end position="74"/>
    </location>
</feature>
<keyword evidence="3" id="KW-0804">Transcription</keyword>
<dbReference type="KEGG" id="aei:AOY20_04690"/>
<accession>A0A0N9VGC4</accession>
<dbReference type="AlphaFoldDB" id="A0A0N9VGC4"/>
<dbReference type="GO" id="GO:0003677">
    <property type="term" value="F:DNA binding"/>
    <property type="evidence" value="ECO:0007669"/>
    <property type="project" value="UniProtKB-UniRule"/>
</dbReference>
<dbReference type="Gene3D" id="1.10.10.60">
    <property type="entry name" value="Homeodomain-like"/>
    <property type="match status" value="1"/>
</dbReference>
<dbReference type="PANTHER" id="PTHR47506">
    <property type="entry name" value="TRANSCRIPTIONAL REGULATORY PROTEIN"/>
    <property type="match status" value="1"/>
</dbReference>
<dbReference type="OrthoDB" id="270177at2"/>
<protein>
    <recommendedName>
        <fullName evidence="5">HTH tetR-type domain-containing protein</fullName>
    </recommendedName>
</protein>
<gene>
    <name evidence="6" type="ORF">AOY20_04690</name>
</gene>
<keyword evidence="7" id="KW-1185">Reference proteome</keyword>
<keyword evidence="1" id="KW-0805">Transcription regulation</keyword>
<dbReference type="InterPro" id="IPR001647">
    <property type="entry name" value="HTH_TetR"/>
</dbReference>
<dbReference type="Gene3D" id="1.10.357.10">
    <property type="entry name" value="Tetracycline Repressor, domain 2"/>
    <property type="match status" value="1"/>
</dbReference>
<sequence>MTTKLIKTSGRPRSFNIDMAIEKAQLLFHEYGYDAVSVANLTKELGINPPSFYAAFGSKAELYQRVLKRYTLFDGIPLKTLLDEHKPLDDCLSQILKIAAHYYARNPEKCGCLVIEGTRCKDSVARTIANELQQIAIDQIHHFIVQQHADLADQLTDFICVVMNGLSAKARAGYSEERLLNTAQIASFSIQKILENPNSSNI</sequence>